<dbReference type="InterPro" id="IPR000531">
    <property type="entry name" value="Beta-barrel_TonB"/>
</dbReference>
<keyword evidence="9 11" id="KW-0472">Membrane</keyword>
<dbReference type="Gene3D" id="2.40.170.20">
    <property type="entry name" value="TonB-dependent receptor, beta-barrel domain"/>
    <property type="match status" value="1"/>
</dbReference>
<organism evidence="15 16">
    <name type="scientific">Croceicoccus ponticola</name>
    <dbReference type="NCBI Taxonomy" id="2217664"/>
    <lineage>
        <taxon>Bacteria</taxon>
        <taxon>Pseudomonadati</taxon>
        <taxon>Pseudomonadota</taxon>
        <taxon>Alphaproteobacteria</taxon>
        <taxon>Sphingomonadales</taxon>
        <taxon>Erythrobacteraceae</taxon>
        <taxon>Croceicoccus</taxon>
    </lineage>
</organism>
<evidence type="ECO:0000256" key="5">
    <source>
        <dbReference type="ARBA" id="ARBA00022692"/>
    </source>
</evidence>
<dbReference type="AlphaFoldDB" id="A0A437GUI8"/>
<sequence length="676" mass="73244">MSVAFLLLTAAAMEGSATGVRDKEVIIVTGERSGLSLFETDTSVTVIGHDQIEDMPAPDRIEDLLAQVPNVTFGSGGDGPTVRGMDATGALRDLSAFLGGNRPRLTVQIDGRAISYNELAFGLTSIWDVHQVEVFRSPQTTTQGRNAIGGAIFVETRDPAFAWDGRARFILGDAHTRQLSGSLSVPVVDDALSVRFSGDMRRSRTSSQIENRVPQIDYNDDRSDLARIKLIARPGGAAGPELRLSFQHVRSQMPQIVAVSTPFRDRQDKVGNYGYFDVRVDALTARISTEAGSNFSIDASASIGDAHIVRHARKGWGEADTNATDRSGEIVVRWRPARGLRVLAGISGVMTDTHQSIDVSSAGAGLGRFDDRQRSLGLFAEVTQTLANGLELGAGLRWQEDRQDRAGTLASGLITLDYDRTFSAFLPKVSVAWDVHDGVRLGALAQKAYNPGGTTIALPSGTPDAFAAETLWDYEVFARAQLADGGVKISANVFRYDIRNAQRRLLRDFVGPDGTTAVIAETDNAPRAWSRGAEVSIAWSMTARLALDAALGLLDTRITRTLSPSDPILGKQFQRSPHLTSSFSARWNPSESLLLNLQMRGHSPYFSDDAETAAMRVPGALTVDANVAFDIGPARLTAYARNMFNAFNLTHRYSEFSRLATAEDPRELGIGIEGRF</sequence>
<dbReference type="OrthoDB" id="9760333at2"/>
<dbReference type="EMBL" id="RXOL01000009">
    <property type="protein sequence ID" value="RVQ65126.1"/>
    <property type="molecule type" value="Genomic_DNA"/>
</dbReference>
<keyword evidence="16" id="KW-1185">Reference proteome</keyword>
<reference evidence="15 16" key="1">
    <citation type="submission" date="2018-12" db="EMBL/GenBank/DDBJ databases">
        <title>Croceicoccus ponticola sp. nov., a lipolytic bacterium isolated from seawater.</title>
        <authorList>
            <person name="Yoon J.-H."/>
        </authorList>
    </citation>
    <scope>NUCLEOTIDE SEQUENCE [LARGE SCALE GENOMIC DNA]</scope>
    <source>
        <strain evidence="15 16">GM-16</strain>
    </source>
</reference>
<evidence type="ECO:0000256" key="3">
    <source>
        <dbReference type="ARBA" id="ARBA00022452"/>
    </source>
</evidence>
<accession>A0A437GUI8</accession>
<evidence type="ECO:0000259" key="13">
    <source>
        <dbReference type="Pfam" id="PF00593"/>
    </source>
</evidence>
<keyword evidence="7" id="KW-0406">Ion transport</keyword>
<keyword evidence="5 11" id="KW-0812">Transmembrane</keyword>
<dbReference type="GO" id="GO:0009279">
    <property type="term" value="C:cell outer membrane"/>
    <property type="evidence" value="ECO:0007669"/>
    <property type="project" value="UniProtKB-SubCell"/>
</dbReference>
<evidence type="ECO:0000256" key="6">
    <source>
        <dbReference type="ARBA" id="ARBA00023004"/>
    </source>
</evidence>
<keyword evidence="6" id="KW-0408">Iron</keyword>
<keyword evidence="15" id="KW-0675">Receptor</keyword>
<evidence type="ECO:0000256" key="8">
    <source>
        <dbReference type="ARBA" id="ARBA00023077"/>
    </source>
</evidence>
<gene>
    <name evidence="15" type="ORF">EKN06_14000</name>
</gene>
<evidence type="ECO:0000313" key="16">
    <source>
        <dbReference type="Proteomes" id="UP000283003"/>
    </source>
</evidence>
<dbReference type="Gene3D" id="2.170.130.10">
    <property type="entry name" value="TonB-dependent receptor, plug domain"/>
    <property type="match status" value="1"/>
</dbReference>
<dbReference type="PROSITE" id="PS52016">
    <property type="entry name" value="TONB_DEPENDENT_REC_3"/>
    <property type="match status" value="1"/>
</dbReference>
<comment type="subcellular location">
    <subcellularLocation>
        <location evidence="1 11">Cell outer membrane</location>
        <topology evidence="1 11">Multi-pass membrane protein</topology>
    </subcellularLocation>
</comment>
<dbReference type="PANTHER" id="PTHR32552">
    <property type="entry name" value="FERRICHROME IRON RECEPTOR-RELATED"/>
    <property type="match status" value="1"/>
</dbReference>
<dbReference type="GO" id="GO:0006826">
    <property type="term" value="P:iron ion transport"/>
    <property type="evidence" value="ECO:0007669"/>
    <property type="project" value="UniProtKB-KW"/>
</dbReference>
<feature type="domain" description="TonB-dependent receptor plug" evidence="14">
    <location>
        <begin position="38"/>
        <end position="151"/>
    </location>
</feature>
<dbReference type="InterPro" id="IPR012910">
    <property type="entry name" value="Plug_dom"/>
</dbReference>
<dbReference type="Proteomes" id="UP000283003">
    <property type="component" value="Unassembled WGS sequence"/>
</dbReference>
<evidence type="ECO:0000259" key="14">
    <source>
        <dbReference type="Pfam" id="PF07715"/>
    </source>
</evidence>
<dbReference type="Pfam" id="PF00593">
    <property type="entry name" value="TonB_dep_Rec_b-barrel"/>
    <property type="match status" value="1"/>
</dbReference>
<evidence type="ECO:0000256" key="9">
    <source>
        <dbReference type="ARBA" id="ARBA00023136"/>
    </source>
</evidence>
<keyword evidence="8 12" id="KW-0798">TonB box</keyword>
<feature type="domain" description="TonB-dependent receptor-like beta-barrel" evidence="13">
    <location>
        <begin position="355"/>
        <end position="642"/>
    </location>
</feature>
<dbReference type="SUPFAM" id="SSF56935">
    <property type="entry name" value="Porins"/>
    <property type="match status" value="1"/>
</dbReference>
<evidence type="ECO:0000256" key="10">
    <source>
        <dbReference type="ARBA" id="ARBA00023237"/>
    </source>
</evidence>
<keyword evidence="2 11" id="KW-0813">Transport</keyword>
<comment type="caution">
    <text evidence="15">The sequence shown here is derived from an EMBL/GenBank/DDBJ whole genome shotgun (WGS) entry which is preliminary data.</text>
</comment>
<evidence type="ECO:0000256" key="1">
    <source>
        <dbReference type="ARBA" id="ARBA00004571"/>
    </source>
</evidence>
<dbReference type="InterPro" id="IPR037066">
    <property type="entry name" value="Plug_dom_sf"/>
</dbReference>
<evidence type="ECO:0000256" key="12">
    <source>
        <dbReference type="RuleBase" id="RU003357"/>
    </source>
</evidence>
<dbReference type="Pfam" id="PF07715">
    <property type="entry name" value="Plug"/>
    <property type="match status" value="1"/>
</dbReference>
<evidence type="ECO:0000256" key="7">
    <source>
        <dbReference type="ARBA" id="ARBA00023065"/>
    </source>
</evidence>
<dbReference type="InterPro" id="IPR039426">
    <property type="entry name" value="TonB-dep_rcpt-like"/>
</dbReference>
<keyword evidence="4" id="KW-0410">Iron transport</keyword>
<keyword evidence="3 11" id="KW-1134">Transmembrane beta strand</keyword>
<evidence type="ECO:0000256" key="11">
    <source>
        <dbReference type="PROSITE-ProRule" id="PRU01360"/>
    </source>
</evidence>
<evidence type="ECO:0000256" key="4">
    <source>
        <dbReference type="ARBA" id="ARBA00022496"/>
    </source>
</evidence>
<dbReference type="InterPro" id="IPR036942">
    <property type="entry name" value="Beta-barrel_TonB_sf"/>
</dbReference>
<proteinExistence type="inferred from homology"/>
<dbReference type="PANTHER" id="PTHR32552:SF81">
    <property type="entry name" value="TONB-DEPENDENT OUTER MEMBRANE RECEPTOR"/>
    <property type="match status" value="1"/>
</dbReference>
<name>A0A437GUI8_9SPHN</name>
<protein>
    <submittedName>
        <fullName evidence="15">TonB-dependent receptor</fullName>
    </submittedName>
</protein>
<evidence type="ECO:0000313" key="15">
    <source>
        <dbReference type="EMBL" id="RVQ65126.1"/>
    </source>
</evidence>
<comment type="similarity">
    <text evidence="11 12">Belongs to the TonB-dependent receptor family.</text>
</comment>
<keyword evidence="10 11" id="KW-0998">Cell outer membrane</keyword>
<evidence type="ECO:0000256" key="2">
    <source>
        <dbReference type="ARBA" id="ARBA00022448"/>
    </source>
</evidence>